<dbReference type="InterPro" id="IPR004401">
    <property type="entry name" value="YbaB/EbfC"/>
</dbReference>
<reference evidence="1 2" key="1">
    <citation type="submission" date="2019-08" db="EMBL/GenBank/DDBJ databases">
        <title>Lentzea from Indian Himalayas.</title>
        <authorList>
            <person name="Mandal S."/>
            <person name="Mallick Gupta A."/>
            <person name="Maiti P.K."/>
            <person name="Sarkar J."/>
            <person name="Mandal S."/>
        </authorList>
    </citation>
    <scope>NUCLEOTIDE SEQUENCE [LARGE SCALE GENOMIC DNA]</scope>
    <source>
        <strain evidence="1 2">PSKA42</strain>
    </source>
</reference>
<evidence type="ECO:0000313" key="2">
    <source>
        <dbReference type="Proteomes" id="UP001515943"/>
    </source>
</evidence>
<evidence type="ECO:0000313" key="1">
    <source>
        <dbReference type="EMBL" id="NKE60231.1"/>
    </source>
</evidence>
<comment type="caution">
    <text evidence="1">The sequence shown here is derived from an EMBL/GenBank/DDBJ whole genome shotgun (WGS) entry which is preliminary data.</text>
</comment>
<dbReference type="Gene3D" id="3.30.1310.10">
    <property type="entry name" value="Nucleoid-associated protein YbaB-like domain"/>
    <property type="match status" value="1"/>
</dbReference>
<name>A0ABX1FML4_9PSEU</name>
<dbReference type="EMBL" id="VSRL01000114">
    <property type="protein sequence ID" value="NKE60231.1"/>
    <property type="molecule type" value="Genomic_DNA"/>
</dbReference>
<protein>
    <submittedName>
        <fullName evidence="1">YbaB/EbfC family nucleoid-associated protein</fullName>
    </submittedName>
</protein>
<sequence length="126" mass="13759">MDERILDPDGARERLAAWKGRIDKLAADTKSMSEQMQELRIVANDPERMAEVTIDSTGSLVALRLTDRIDRVTPDVVASTIMATLRAARRQLADKSQQIIADTMGTESAAARAIAESVGRHLGTEP</sequence>
<accession>A0ABX1FML4</accession>
<dbReference type="SUPFAM" id="SSF82607">
    <property type="entry name" value="YbaB-like"/>
    <property type="match status" value="1"/>
</dbReference>
<dbReference type="Pfam" id="PF02575">
    <property type="entry name" value="YbaB_DNA_bd"/>
    <property type="match status" value="1"/>
</dbReference>
<gene>
    <name evidence="1" type="ORF">FXN61_26900</name>
</gene>
<dbReference type="Proteomes" id="UP001515943">
    <property type="component" value="Unassembled WGS sequence"/>
</dbReference>
<keyword evidence="2" id="KW-1185">Reference proteome</keyword>
<dbReference type="InterPro" id="IPR036894">
    <property type="entry name" value="YbaB-like_sf"/>
</dbReference>
<feature type="non-terminal residue" evidence="1">
    <location>
        <position position="126"/>
    </location>
</feature>
<dbReference type="RefSeq" id="WP_167976890.1">
    <property type="nucleotide sequence ID" value="NZ_VSRL01000114.1"/>
</dbReference>
<proteinExistence type="predicted"/>
<organism evidence="1 2">
    <name type="scientific">Lentzea indica</name>
    <dbReference type="NCBI Taxonomy" id="2604800"/>
    <lineage>
        <taxon>Bacteria</taxon>
        <taxon>Bacillati</taxon>
        <taxon>Actinomycetota</taxon>
        <taxon>Actinomycetes</taxon>
        <taxon>Pseudonocardiales</taxon>
        <taxon>Pseudonocardiaceae</taxon>
        <taxon>Lentzea</taxon>
    </lineage>
</organism>